<dbReference type="EMBL" id="ADAS02006458">
    <property type="protein sequence ID" value="OAV85151.1"/>
    <property type="molecule type" value="Genomic_DNA"/>
</dbReference>
<reference evidence="2" key="2">
    <citation type="submission" date="2016-05" db="EMBL/GenBank/DDBJ databases">
        <title>Comparative analysis highlights variable genome content of wheat rusts and divergence of the mating loci.</title>
        <authorList>
            <person name="Cuomo C.A."/>
            <person name="Bakkeren G."/>
            <person name="Szabo L."/>
            <person name="Khalil H."/>
            <person name="Joly D."/>
            <person name="Goldberg J."/>
            <person name="Young S."/>
            <person name="Zeng Q."/>
            <person name="Fellers J."/>
        </authorList>
    </citation>
    <scope>NUCLEOTIDE SEQUENCE [LARGE SCALE GENOMIC DNA]</scope>
    <source>
        <strain evidence="2">1-1 BBBD Race 1</strain>
    </source>
</reference>
<name>A0A180FXM7_PUCT1</name>
<feature type="region of interest" description="Disordered" evidence="1">
    <location>
        <begin position="1"/>
        <end position="156"/>
    </location>
</feature>
<feature type="region of interest" description="Disordered" evidence="1">
    <location>
        <begin position="208"/>
        <end position="229"/>
    </location>
</feature>
<reference evidence="3" key="4">
    <citation type="submission" date="2025-05" db="UniProtKB">
        <authorList>
            <consortium name="EnsemblFungi"/>
        </authorList>
    </citation>
    <scope>IDENTIFICATION</scope>
    <source>
        <strain evidence="3">isolate 1-1 / race 1 (BBBD)</strain>
    </source>
</reference>
<evidence type="ECO:0000256" key="1">
    <source>
        <dbReference type="SAM" id="MobiDB-lite"/>
    </source>
</evidence>
<dbReference type="Proteomes" id="UP000005240">
    <property type="component" value="Unassembled WGS sequence"/>
</dbReference>
<dbReference type="VEuPathDB" id="FungiDB:PTTG_30749"/>
<feature type="compositionally biased region" description="Polar residues" evidence="1">
    <location>
        <begin position="39"/>
        <end position="61"/>
    </location>
</feature>
<gene>
    <name evidence="2" type="ORF">PTTG_30749</name>
</gene>
<sequence length="229" mass="24465">MAVQASARISVPKPAGTAVLPDLDLPSHPGQARLAGASQPRSGFSPSKPSGQRSTSHTAQRSAPVPTVPKYTPVCVDSAGRFRPPRLIHTPNPPVSAYPPVGSLNTARSHLIPDLEGDDQEDAPSHSLDIDPNEVISPDPSVTDQRSPMPSMPAGSIDHRRARLRAVLMEMELPTLSADSVLPEIDRLSDPCLDHRPVRPPAPAQIRYHRGSARQTQQPTINSTTLAAL</sequence>
<dbReference type="EnsemblFungi" id="PTTG_30749-t43_1">
    <property type="protein sequence ID" value="PTTG_30749-t43_1-p1"/>
    <property type="gene ID" value="PTTG_30749"/>
</dbReference>
<reference evidence="2" key="1">
    <citation type="submission" date="2009-11" db="EMBL/GenBank/DDBJ databases">
        <authorList>
            <consortium name="The Broad Institute Genome Sequencing Platform"/>
            <person name="Ward D."/>
            <person name="Feldgarden M."/>
            <person name="Earl A."/>
            <person name="Young S.K."/>
            <person name="Zeng Q."/>
            <person name="Koehrsen M."/>
            <person name="Alvarado L."/>
            <person name="Berlin A."/>
            <person name="Bochicchio J."/>
            <person name="Borenstein D."/>
            <person name="Chapman S.B."/>
            <person name="Chen Z."/>
            <person name="Engels R."/>
            <person name="Freedman E."/>
            <person name="Gellesch M."/>
            <person name="Goldberg J."/>
            <person name="Griggs A."/>
            <person name="Gujja S."/>
            <person name="Heilman E."/>
            <person name="Heiman D."/>
            <person name="Hepburn T."/>
            <person name="Howarth C."/>
            <person name="Jen D."/>
            <person name="Larson L."/>
            <person name="Lewis B."/>
            <person name="Mehta T."/>
            <person name="Park D."/>
            <person name="Pearson M."/>
            <person name="Roberts A."/>
            <person name="Saif S."/>
            <person name="Shea T."/>
            <person name="Shenoy N."/>
            <person name="Sisk P."/>
            <person name="Stolte C."/>
            <person name="Sykes S."/>
            <person name="Thomson T."/>
            <person name="Walk T."/>
            <person name="White J."/>
            <person name="Yandava C."/>
            <person name="Izard J."/>
            <person name="Baranova O.V."/>
            <person name="Blanton J.M."/>
            <person name="Tanner A.C."/>
            <person name="Dewhirst F.E."/>
            <person name="Haas B."/>
            <person name="Nusbaum C."/>
            <person name="Birren B."/>
        </authorList>
    </citation>
    <scope>NUCLEOTIDE SEQUENCE [LARGE SCALE GENOMIC DNA]</scope>
    <source>
        <strain evidence="2">1-1 BBBD Race 1</strain>
    </source>
</reference>
<evidence type="ECO:0000313" key="2">
    <source>
        <dbReference type="EMBL" id="OAV85151.1"/>
    </source>
</evidence>
<dbReference type="AlphaFoldDB" id="A0A180FXM7"/>
<proteinExistence type="predicted"/>
<protein>
    <submittedName>
        <fullName evidence="2 3">Uncharacterized protein</fullName>
    </submittedName>
</protein>
<reference evidence="3 4" key="3">
    <citation type="journal article" date="2017" name="G3 (Bethesda)">
        <title>Comparative analysis highlights variable genome content of wheat rusts and divergence of the mating loci.</title>
        <authorList>
            <person name="Cuomo C.A."/>
            <person name="Bakkeren G."/>
            <person name="Khalil H.B."/>
            <person name="Panwar V."/>
            <person name="Joly D."/>
            <person name="Linning R."/>
            <person name="Sakthikumar S."/>
            <person name="Song X."/>
            <person name="Adiconis X."/>
            <person name="Fan L."/>
            <person name="Goldberg J.M."/>
            <person name="Levin J.Z."/>
            <person name="Young S."/>
            <person name="Zeng Q."/>
            <person name="Anikster Y."/>
            <person name="Bruce M."/>
            <person name="Wang M."/>
            <person name="Yin C."/>
            <person name="McCallum B."/>
            <person name="Szabo L.J."/>
            <person name="Hulbert S."/>
            <person name="Chen X."/>
            <person name="Fellers J.P."/>
        </authorList>
    </citation>
    <scope>NUCLEOTIDE SEQUENCE</scope>
    <source>
        <strain evidence="4">Isolate 1-1 / race 1 (BBBD)</strain>
        <strain evidence="3">isolate 1-1 / race 1 (BBBD)</strain>
    </source>
</reference>
<accession>A0A180FXM7</accession>
<keyword evidence="4" id="KW-1185">Reference proteome</keyword>
<feature type="compositionally biased region" description="Polar residues" evidence="1">
    <location>
        <begin position="213"/>
        <end position="229"/>
    </location>
</feature>
<evidence type="ECO:0000313" key="3">
    <source>
        <dbReference type="EnsemblFungi" id="PTTG_30749-t43_1-p1"/>
    </source>
</evidence>
<evidence type="ECO:0000313" key="4">
    <source>
        <dbReference type="Proteomes" id="UP000005240"/>
    </source>
</evidence>
<organism evidence="2">
    <name type="scientific">Puccinia triticina (isolate 1-1 / race 1 (BBBD))</name>
    <name type="common">Brown leaf rust fungus</name>
    <dbReference type="NCBI Taxonomy" id="630390"/>
    <lineage>
        <taxon>Eukaryota</taxon>
        <taxon>Fungi</taxon>
        <taxon>Dikarya</taxon>
        <taxon>Basidiomycota</taxon>
        <taxon>Pucciniomycotina</taxon>
        <taxon>Pucciniomycetes</taxon>
        <taxon>Pucciniales</taxon>
        <taxon>Pucciniaceae</taxon>
        <taxon>Puccinia</taxon>
    </lineage>
</organism>